<proteinExistence type="predicted"/>
<sequence>MNLATAEKVRKSAKAAVFATASAHTDVLDC</sequence>
<reference evidence="1 2" key="1">
    <citation type="submission" date="2017-06" db="EMBL/GenBank/DDBJ databases">
        <authorList>
            <person name="Kim H.J."/>
            <person name="Triplett B.A."/>
        </authorList>
    </citation>
    <scope>NUCLEOTIDE SEQUENCE [LARGE SCALE GENOMIC DNA]</scope>
    <source>
        <strain evidence="1 2">DSM 29339</strain>
    </source>
</reference>
<evidence type="ECO:0000313" key="2">
    <source>
        <dbReference type="Proteomes" id="UP000198426"/>
    </source>
</evidence>
<gene>
    <name evidence="1" type="ORF">SAMN05421757_1255</name>
</gene>
<keyword evidence="2" id="KW-1185">Reference proteome</keyword>
<dbReference type="EMBL" id="FZOY01000025">
    <property type="protein sequence ID" value="SNT42698.1"/>
    <property type="molecule type" value="Genomic_DNA"/>
</dbReference>
<organism evidence="1 2">
    <name type="scientific">Tropicimonas sediminicola</name>
    <dbReference type="NCBI Taxonomy" id="1031541"/>
    <lineage>
        <taxon>Bacteria</taxon>
        <taxon>Pseudomonadati</taxon>
        <taxon>Pseudomonadota</taxon>
        <taxon>Alphaproteobacteria</taxon>
        <taxon>Rhodobacterales</taxon>
        <taxon>Roseobacteraceae</taxon>
        <taxon>Tropicimonas</taxon>
    </lineage>
</organism>
<protein>
    <submittedName>
        <fullName evidence="1">Uncharacterized protein</fullName>
    </submittedName>
</protein>
<dbReference type="AlphaFoldDB" id="A0A239ML48"/>
<accession>A0A239ML48</accession>
<name>A0A239ML48_9RHOB</name>
<dbReference type="Proteomes" id="UP000198426">
    <property type="component" value="Unassembled WGS sequence"/>
</dbReference>
<evidence type="ECO:0000313" key="1">
    <source>
        <dbReference type="EMBL" id="SNT42698.1"/>
    </source>
</evidence>